<dbReference type="InterPro" id="IPR008948">
    <property type="entry name" value="L-Aspartase-like"/>
</dbReference>
<protein>
    <submittedName>
        <fullName evidence="1">Histidine ammonia-lyase 2</fullName>
    </submittedName>
</protein>
<dbReference type="Gene3D" id="1.20.200.10">
    <property type="entry name" value="Fumarase/aspartase (Central domain)"/>
    <property type="match status" value="1"/>
</dbReference>
<dbReference type="InterPro" id="IPR024083">
    <property type="entry name" value="Fumarase/histidase_N"/>
</dbReference>
<dbReference type="RefSeq" id="WP_221250662.1">
    <property type="nucleotide sequence ID" value="NZ_AP024355.1"/>
</dbReference>
<dbReference type="EMBL" id="AP024355">
    <property type="protein sequence ID" value="BCR03185.1"/>
    <property type="molecule type" value="Genomic_DNA"/>
</dbReference>
<reference evidence="1 2" key="1">
    <citation type="journal article" date="2016" name="C (Basel)">
        <title>Selective Growth of and Electricity Production by Marine Exoelectrogenic Bacteria in Self-Aggregated Hydrogel of Microbially Reduced Graphene Oxide.</title>
        <authorList>
            <person name="Yoshida N."/>
            <person name="Goto Y."/>
            <person name="Miyata Y."/>
        </authorList>
    </citation>
    <scope>NUCLEOTIDE SEQUENCE [LARGE SCALE GENOMIC DNA]</scope>
    <source>
        <strain evidence="1 2">NIT-T3</strain>
    </source>
</reference>
<dbReference type="InterPro" id="IPR001106">
    <property type="entry name" value="Aromatic_Lyase"/>
</dbReference>
<evidence type="ECO:0000313" key="2">
    <source>
        <dbReference type="Proteomes" id="UP001319827"/>
    </source>
</evidence>
<name>A0ABN6DSM7_9BACT</name>
<accession>A0ABN6DSM7</accession>
<dbReference type="Pfam" id="PF00221">
    <property type="entry name" value="Lyase_aromatic"/>
    <property type="match status" value="1"/>
</dbReference>
<proteinExistence type="predicted"/>
<organism evidence="1 2">
    <name type="scientific">Desulfuromonas versatilis</name>
    <dbReference type="NCBI Taxonomy" id="2802975"/>
    <lineage>
        <taxon>Bacteria</taxon>
        <taxon>Pseudomonadati</taxon>
        <taxon>Thermodesulfobacteriota</taxon>
        <taxon>Desulfuromonadia</taxon>
        <taxon>Desulfuromonadales</taxon>
        <taxon>Desulfuromonadaceae</taxon>
        <taxon>Desulfuromonas</taxon>
    </lineage>
</organism>
<reference evidence="1 2" key="2">
    <citation type="journal article" date="2021" name="Int. J. Syst. Evol. Microbiol.">
        <title>Isolation and Polyphasic Characterization of Desulfuromonas versatilis sp. Nov., an Electrogenic Bacteria Capable of Versatile Metabolism Isolated from a Graphene Oxide-Reducing Enrichment Culture.</title>
        <authorList>
            <person name="Xie L."/>
            <person name="Yoshida N."/>
            <person name="Ishii S."/>
            <person name="Meng L."/>
        </authorList>
    </citation>
    <scope>NUCLEOTIDE SEQUENCE [LARGE SCALE GENOMIC DNA]</scope>
    <source>
        <strain evidence="1 2">NIT-T3</strain>
    </source>
</reference>
<dbReference type="SUPFAM" id="SSF48557">
    <property type="entry name" value="L-aspartase-like"/>
    <property type="match status" value="1"/>
</dbReference>
<keyword evidence="2" id="KW-1185">Reference proteome</keyword>
<dbReference type="Proteomes" id="UP001319827">
    <property type="component" value="Chromosome"/>
</dbReference>
<dbReference type="Gene3D" id="1.10.275.10">
    <property type="entry name" value="Fumarase/aspartase (N-terminal domain)"/>
    <property type="match status" value="1"/>
</dbReference>
<gene>
    <name evidence="1" type="primary">hutH2</name>
    <name evidence="1" type="ORF">DESUT3_02540</name>
</gene>
<dbReference type="PANTHER" id="PTHR10362">
    <property type="entry name" value="HISTIDINE AMMONIA-LYASE"/>
    <property type="match status" value="1"/>
</dbReference>
<evidence type="ECO:0000313" key="1">
    <source>
        <dbReference type="EMBL" id="BCR03185.1"/>
    </source>
</evidence>
<dbReference type="CDD" id="cd00332">
    <property type="entry name" value="PAL-HAL"/>
    <property type="match status" value="1"/>
</dbReference>
<sequence>MFEADTRPNPTSSGGTDQRPVVVLNGYDLTVEDIVAIGVGDKQVALDPAALERCRASRAFLEQEVAAQRVIYGVNTSFGPMCNKIIEDREIETLQVNLIRSHAAGLGDPLKPYIAIGVLVVRLNTLVKGFSGVRLELLEFMRDMINRGVAPYIPECGSVGASGDLIHLAHMALGIIGEGKVYYRDALRPAAEVFAELGVAPMRLSFKEGIALMNGTSAMTALAAFALFGAKKLLRLSCVTGAFALEIFGGIDDAFDEDLHRVKPHPGQLDVAGTIRNLYRGSKNITLRANMHELIRGQKKDGPVFETSINVQDVYSVRCTPQVLAPVAEAIELANRTVETEANSSNDNPIIVPEQRKVIHGGNFHGQSIGFVMDSLCIAIATLSTLSERRINKYLDKSLNEGLPEFLIPGTLGLTMGFMGAQYLATSTTAENRQLAAPVSTHSISCNASNQDVVSMGTVAARKAFKSVSNAKHILTLEVLADLQALSFRNAEGLGRGTGNIYRILAGEFTPYDNSRVFHEDLVRFRKLLFSSQLFDDLAGYWQ</sequence>